<proteinExistence type="predicted"/>
<evidence type="ECO:0000256" key="1">
    <source>
        <dbReference type="SAM" id="MobiDB-lite"/>
    </source>
</evidence>
<keyword evidence="3" id="KW-1185">Reference proteome</keyword>
<comment type="caution">
    <text evidence="2">The sequence shown here is derived from an EMBL/GenBank/DDBJ whole genome shotgun (WGS) entry which is preliminary data.</text>
</comment>
<feature type="region of interest" description="Disordered" evidence="1">
    <location>
        <begin position="1"/>
        <end position="52"/>
    </location>
</feature>
<reference evidence="2 3" key="1">
    <citation type="journal article" date="2019" name="Commun. Biol.">
        <title>The bagworm genome reveals a unique fibroin gene that provides high tensile strength.</title>
        <authorList>
            <person name="Kono N."/>
            <person name="Nakamura H."/>
            <person name="Ohtoshi R."/>
            <person name="Tomita M."/>
            <person name="Numata K."/>
            <person name="Arakawa K."/>
        </authorList>
    </citation>
    <scope>NUCLEOTIDE SEQUENCE [LARGE SCALE GENOMIC DNA]</scope>
</reference>
<feature type="compositionally biased region" description="Basic and acidic residues" evidence="1">
    <location>
        <begin position="16"/>
        <end position="27"/>
    </location>
</feature>
<feature type="compositionally biased region" description="Polar residues" evidence="1">
    <location>
        <begin position="1"/>
        <end position="12"/>
    </location>
</feature>
<evidence type="ECO:0000313" key="3">
    <source>
        <dbReference type="Proteomes" id="UP000299102"/>
    </source>
</evidence>
<accession>A0A4C1YY72</accession>
<evidence type="ECO:0000313" key="2">
    <source>
        <dbReference type="EMBL" id="GBP81441.1"/>
    </source>
</evidence>
<dbReference type="EMBL" id="BGZK01001511">
    <property type="protein sequence ID" value="GBP81441.1"/>
    <property type="molecule type" value="Genomic_DNA"/>
</dbReference>
<protein>
    <submittedName>
        <fullName evidence="2">Uncharacterized protein</fullName>
    </submittedName>
</protein>
<gene>
    <name evidence="2" type="ORF">EVAR_64008_1</name>
</gene>
<dbReference type="Proteomes" id="UP000299102">
    <property type="component" value="Unassembled WGS sequence"/>
</dbReference>
<name>A0A4C1YY72_EUMVA</name>
<organism evidence="2 3">
    <name type="scientific">Eumeta variegata</name>
    <name type="common">Bagworm moth</name>
    <name type="synonym">Eumeta japonica</name>
    <dbReference type="NCBI Taxonomy" id="151549"/>
    <lineage>
        <taxon>Eukaryota</taxon>
        <taxon>Metazoa</taxon>
        <taxon>Ecdysozoa</taxon>
        <taxon>Arthropoda</taxon>
        <taxon>Hexapoda</taxon>
        <taxon>Insecta</taxon>
        <taxon>Pterygota</taxon>
        <taxon>Neoptera</taxon>
        <taxon>Endopterygota</taxon>
        <taxon>Lepidoptera</taxon>
        <taxon>Glossata</taxon>
        <taxon>Ditrysia</taxon>
        <taxon>Tineoidea</taxon>
        <taxon>Psychidae</taxon>
        <taxon>Oiketicinae</taxon>
        <taxon>Eumeta</taxon>
    </lineage>
</organism>
<sequence>MESAINGETINLGTHGRTDGTARDEKSAAAAPRGGRGGARGGRASAHDGRHGIKLTRETTIRAGMALRSPLYHFYYMPSSFSYFIFAFTPRGRPPAPAAPAPRAF</sequence>
<dbReference type="AlphaFoldDB" id="A0A4C1YY72"/>